<comment type="caution">
    <text evidence="1">The sequence shown here is derived from an EMBL/GenBank/DDBJ whole genome shotgun (WGS) entry which is preliminary data.</text>
</comment>
<name>A0AAN7ZBX4_9PEZI</name>
<reference evidence="1 2" key="1">
    <citation type="submission" date="2023-10" db="EMBL/GenBank/DDBJ databases">
        <title>Draft genome sequence of Xylaria bambusicola isolate GMP-LS, the root and basal stem rot pathogen of sugarcane in Indonesia.</title>
        <authorList>
            <person name="Selvaraj P."/>
            <person name="Muralishankar V."/>
            <person name="Muruganantham S."/>
            <person name="Sp S."/>
            <person name="Haryani S."/>
            <person name="Lau K.J.X."/>
            <person name="Naqvi N.I."/>
        </authorList>
    </citation>
    <scope>NUCLEOTIDE SEQUENCE [LARGE SCALE GENOMIC DNA]</scope>
    <source>
        <strain evidence="1">GMP-LS</strain>
    </source>
</reference>
<protein>
    <submittedName>
        <fullName evidence="1">Uncharacterized protein</fullName>
    </submittedName>
</protein>
<proteinExistence type="predicted"/>
<evidence type="ECO:0000313" key="1">
    <source>
        <dbReference type="EMBL" id="KAK5633653.1"/>
    </source>
</evidence>
<keyword evidence="2" id="KW-1185">Reference proteome</keyword>
<dbReference type="Proteomes" id="UP001305414">
    <property type="component" value="Unassembled WGS sequence"/>
</dbReference>
<accession>A0AAN7ZBX4</accession>
<organism evidence="1 2">
    <name type="scientific">Xylaria bambusicola</name>
    <dbReference type="NCBI Taxonomy" id="326684"/>
    <lineage>
        <taxon>Eukaryota</taxon>
        <taxon>Fungi</taxon>
        <taxon>Dikarya</taxon>
        <taxon>Ascomycota</taxon>
        <taxon>Pezizomycotina</taxon>
        <taxon>Sordariomycetes</taxon>
        <taxon>Xylariomycetidae</taxon>
        <taxon>Xylariales</taxon>
        <taxon>Xylariaceae</taxon>
        <taxon>Xylaria</taxon>
    </lineage>
</organism>
<dbReference type="AlphaFoldDB" id="A0AAN7ZBX4"/>
<dbReference type="EMBL" id="JAWHQM010000034">
    <property type="protein sequence ID" value="KAK5633653.1"/>
    <property type="molecule type" value="Genomic_DNA"/>
</dbReference>
<evidence type="ECO:0000313" key="2">
    <source>
        <dbReference type="Proteomes" id="UP001305414"/>
    </source>
</evidence>
<gene>
    <name evidence="1" type="ORF">RRF57_009367</name>
</gene>
<sequence>MSCPPQAVPHNALRQKFIQHWQRATDCNNISLHGFRRFKTIHLLNLRFLEDEIAGLDHGIYQAGLSLGHDPSSSDRLGLRYGKKDENAPQLDETITQETISRLRSLLKEYGM</sequence>